<accession>A0AAN9TS97</accession>
<gene>
    <name evidence="1" type="ORF">V9T40_003295</name>
</gene>
<reference evidence="1 2" key="1">
    <citation type="submission" date="2024-03" db="EMBL/GenBank/DDBJ databases">
        <title>Adaptation during the transition from Ophiocordyceps entomopathogen to insect associate is accompanied by gene loss and intensified selection.</title>
        <authorList>
            <person name="Ward C.M."/>
            <person name="Onetto C.A."/>
            <person name="Borneman A.R."/>
        </authorList>
    </citation>
    <scope>NUCLEOTIDE SEQUENCE [LARGE SCALE GENOMIC DNA]</scope>
    <source>
        <strain evidence="1">AWRI1</strain>
        <tissue evidence="1">Single Adult Female</tissue>
    </source>
</reference>
<keyword evidence="2" id="KW-1185">Reference proteome</keyword>
<dbReference type="AlphaFoldDB" id="A0AAN9TS97"/>
<evidence type="ECO:0000313" key="1">
    <source>
        <dbReference type="EMBL" id="KAK7603296.1"/>
    </source>
</evidence>
<evidence type="ECO:0000313" key="2">
    <source>
        <dbReference type="Proteomes" id="UP001367676"/>
    </source>
</evidence>
<comment type="caution">
    <text evidence="1">The sequence shown here is derived from an EMBL/GenBank/DDBJ whole genome shotgun (WGS) entry which is preliminary data.</text>
</comment>
<sequence length="173" mass="19947">MSNNRNKEMCLNHIKTNIHLAELGISIREDLINSLVKWETKHIGFPFLESNFNNLPQDRHRKLLKCPAYFDEEKWTDAVHEYIYLLPIVYKIPIKARKLFVFVDYIDGSNIVRPIMLSPVNSASFEAYGDDESIGANKSYSTNKEFGGEIDPETISNLTDIPSASQTFNWVQF</sequence>
<protein>
    <submittedName>
        <fullName evidence="1">Uncharacterized protein</fullName>
    </submittedName>
</protein>
<organism evidence="1 2">
    <name type="scientific">Parthenolecanium corni</name>
    <dbReference type="NCBI Taxonomy" id="536013"/>
    <lineage>
        <taxon>Eukaryota</taxon>
        <taxon>Metazoa</taxon>
        <taxon>Ecdysozoa</taxon>
        <taxon>Arthropoda</taxon>
        <taxon>Hexapoda</taxon>
        <taxon>Insecta</taxon>
        <taxon>Pterygota</taxon>
        <taxon>Neoptera</taxon>
        <taxon>Paraneoptera</taxon>
        <taxon>Hemiptera</taxon>
        <taxon>Sternorrhyncha</taxon>
        <taxon>Coccoidea</taxon>
        <taxon>Coccidae</taxon>
        <taxon>Parthenolecanium</taxon>
    </lineage>
</organism>
<name>A0AAN9TS97_9HEMI</name>
<dbReference type="EMBL" id="JBBCAQ010000006">
    <property type="protein sequence ID" value="KAK7603296.1"/>
    <property type="molecule type" value="Genomic_DNA"/>
</dbReference>
<dbReference type="Proteomes" id="UP001367676">
    <property type="component" value="Unassembled WGS sequence"/>
</dbReference>
<proteinExistence type="predicted"/>